<protein>
    <submittedName>
        <fullName evidence="2">Uncharacterized protein</fullName>
    </submittedName>
</protein>
<keyword evidence="3" id="KW-1185">Reference proteome</keyword>
<feature type="transmembrane region" description="Helical" evidence="1">
    <location>
        <begin position="26"/>
        <end position="52"/>
    </location>
</feature>
<dbReference type="RefSeq" id="XP_013346294.1">
    <property type="nucleotide sequence ID" value="XM_013490840.1"/>
</dbReference>
<proteinExistence type="predicted"/>
<accession>A0A074YIP4</accession>
<dbReference type="EMBL" id="KL584753">
    <property type="protein sequence ID" value="KEQ97638.1"/>
    <property type="molecule type" value="Genomic_DNA"/>
</dbReference>
<dbReference type="Proteomes" id="UP000030641">
    <property type="component" value="Unassembled WGS sequence"/>
</dbReference>
<dbReference type="GeneID" id="25365785"/>
<dbReference type="HOGENOM" id="CLU_2670670_0_0_1"/>
<name>A0A074YIP4_AURSE</name>
<dbReference type="InParanoid" id="A0A074YIP4"/>
<gene>
    <name evidence="2" type="ORF">AUEXF2481DRAFT_37176</name>
</gene>
<evidence type="ECO:0000256" key="1">
    <source>
        <dbReference type="SAM" id="Phobius"/>
    </source>
</evidence>
<dbReference type="AlphaFoldDB" id="A0A074YIP4"/>
<keyword evidence="1" id="KW-0472">Membrane</keyword>
<organism evidence="2 3">
    <name type="scientific">Aureobasidium subglaciale (strain EXF-2481)</name>
    <name type="common">Aureobasidium pullulans var. subglaciale</name>
    <dbReference type="NCBI Taxonomy" id="1043005"/>
    <lineage>
        <taxon>Eukaryota</taxon>
        <taxon>Fungi</taxon>
        <taxon>Dikarya</taxon>
        <taxon>Ascomycota</taxon>
        <taxon>Pezizomycotina</taxon>
        <taxon>Dothideomycetes</taxon>
        <taxon>Dothideomycetidae</taxon>
        <taxon>Dothideales</taxon>
        <taxon>Saccotheciaceae</taxon>
        <taxon>Aureobasidium</taxon>
    </lineage>
</organism>
<reference evidence="2 3" key="1">
    <citation type="journal article" date="2014" name="BMC Genomics">
        <title>Genome sequencing of four Aureobasidium pullulans varieties: biotechnological potential, stress tolerance, and description of new species.</title>
        <authorList>
            <person name="Gostin Ar C."/>
            <person name="Ohm R.A."/>
            <person name="Kogej T."/>
            <person name="Sonjak S."/>
            <person name="Turk M."/>
            <person name="Zajc J."/>
            <person name="Zalar P."/>
            <person name="Grube M."/>
            <person name="Sun H."/>
            <person name="Han J."/>
            <person name="Sharma A."/>
            <person name="Chiniquy J."/>
            <person name="Ngan C.Y."/>
            <person name="Lipzen A."/>
            <person name="Barry K."/>
            <person name="Grigoriev I.V."/>
            <person name="Gunde-Cimerman N."/>
        </authorList>
    </citation>
    <scope>NUCLEOTIDE SEQUENCE [LARGE SCALE GENOMIC DNA]</scope>
    <source>
        <strain evidence="2 3">EXF-2481</strain>
    </source>
</reference>
<keyword evidence="1" id="KW-1133">Transmembrane helix</keyword>
<evidence type="ECO:0000313" key="3">
    <source>
        <dbReference type="Proteomes" id="UP000030641"/>
    </source>
</evidence>
<keyword evidence="1" id="KW-0812">Transmembrane</keyword>
<evidence type="ECO:0000313" key="2">
    <source>
        <dbReference type="EMBL" id="KEQ97638.1"/>
    </source>
</evidence>
<sequence length="75" mass="8197">MNKSQSSHPPLPPGSLLTQPPLHLPFYQLLVIIKSVVMCIASSIVVLCHGLWRAEVYSRAAISSTLLMAGARRQD</sequence>